<evidence type="ECO:0000256" key="2">
    <source>
        <dbReference type="ARBA" id="ARBA00022801"/>
    </source>
</evidence>
<keyword evidence="6" id="KW-1185">Reference proteome</keyword>
<evidence type="ECO:0000259" key="4">
    <source>
        <dbReference type="SMART" id="SM00797"/>
    </source>
</evidence>
<reference evidence="6" key="1">
    <citation type="submission" date="2019-06" db="EMBL/GenBank/DDBJ databases">
        <title>Gordonia isolated from sludge of a wastewater treatment plant.</title>
        <authorList>
            <person name="Tamura T."/>
            <person name="Aoyama K."/>
            <person name="Kang Y."/>
            <person name="Saito S."/>
            <person name="Akiyama N."/>
            <person name="Yazawa K."/>
            <person name="Gonoi T."/>
            <person name="Mikami Y."/>
        </authorList>
    </citation>
    <scope>NUCLEOTIDE SEQUENCE [LARGE SCALE GENOMIC DNA]</scope>
    <source>
        <strain evidence="6">NBRC 107696</strain>
    </source>
</reference>
<feature type="domain" description="Carboxyltransferase" evidence="4">
    <location>
        <begin position="29"/>
        <end position="322"/>
    </location>
</feature>
<dbReference type="Pfam" id="PF02626">
    <property type="entry name" value="CT_A_B"/>
    <property type="match status" value="1"/>
</dbReference>
<dbReference type="RefSeq" id="WP_161897151.1">
    <property type="nucleotide sequence ID" value="NZ_BJOV01000005.1"/>
</dbReference>
<gene>
    <name evidence="5" type="ORF">nbrc107696_41120</name>
</gene>
<evidence type="ECO:0000313" key="5">
    <source>
        <dbReference type="EMBL" id="GEE03666.1"/>
    </source>
</evidence>
<dbReference type="EMBL" id="BJOV01000005">
    <property type="protein sequence ID" value="GEE03666.1"/>
    <property type="molecule type" value="Genomic_DNA"/>
</dbReference>
<evidence type="ECO:0000313" key="6">
    <source>
        <dbReference type="Proteomes" id="UP000444960"/>
    </source>
</evidence>
<keyword evidence="1" id="KW-0547">Nucleotide-binding</keyword>
<comment type="caution">
    <text evidence="5">The sequence shown here is derived from an EMBL/GenBank/DDBJ whole genome shotgun (WGS) entry which is preliminary data.</text>
</comment>
<protein>
    <recommendedName>
        <fullName evidence="4">Carboxyltransferase domain-containing protein</fullName>
    </recommendedName>
</protein>
<keyword evidence="3" id="KW-0067">ATP-binding</keyword>
<dbReference type="AlphaFoldDB" id="A0A7I9VE88"/>
<dbReference type="InterPro" id="IPR003778">
    <property type="entry name" value="CT_A_B"/>
</dbReference>
<organism evidence="5 6">
    <name type="scientific">Gordonia spumicola</name>
    <dbReference type="NCBI Taxonomy" id="589161"/>
    <lineage>
        <taxon>Bacteria</taxon>
        <taxon>Bacillati</taxon>
        <taxon>Actinomycetota</taxon>
        <taxon>Actinomycetes</taxon>
        <taxon>Mycobacteriales</taxon>
        <taxon>Gordoniaceae</taxon>
        <taxon>Gordonia</taxon>
    </lineage>
</organism>
<proteinExistence type="predicted"/>
<dbReference type="Gene3D" id="2.40.100.10">
    <property type="entry name" value="Cyclophilin-like"/>
    <property type="match status" value="1"/>
</dbReference>
<dbReference type="InterPro" id="IPR029000">
    <property type="entry name" value="Cyclophilin-like_dom_sf"/>
</dbReference>
<dbReference type="GO" id="GO:0005524">
    <property type="term" value="F:ATP binding"/>
    <property type="evidence" value="ECO:0007669"/>
    <property type="project" value="UniProtKB-KW"/>
</dbReference>
<dbReference type="GO" id="GO:0016787">
    <property type="term" value="F:hydrolase activity"/>
    <property type="evidence" value="ECO:0007669"/>
    <property type="project" value="UniProtKB-KW"/>
</dbReference>
<accession>A0A7I9VE88</accession>
<sequence>MNAVPVFEVLAPGLETTVQSYPGRVGLTALGYSPSGPMDSRSFRTANGLVGNPLSAAALEIPKIAITLVALHDTQIAVCAPDGVTVSLDDRPAPTWQTLDVKAGNQVRVGGSVSAGYRAYLAVRGGVDVPAVYGSTATSLIAGIGGIEGRALLRGDVLSAANVRPVARRSVPETIRPRFTTEWEIEIIPGPHCHPDFLTASDWSDLLDIGWHVDLNSDRVATRVRPHRFAWTAGLSNDAVAGGHPSNVLDQAYPEGAVIATGDVLTISGPEANTSGGFAVVATVARCARWKLGQVRPGRDVIRFREISHAEALALDERLEFTVDPRRAAPVR</sequence>
<dbReference type="Proteomes" id="UP000444960">
    <property type="component" value="Unassembled WGS sequence"/>
</dbReference>
<keyword evidence="2" id="KW-0378">Hydrolase</keyword>
<name>A0A7I9VE88_9ACTN</name>
<evidence type="ECO:0000256" key="3">
    <source>
        <dbReference type="ARBA" id="ARBA00022840"/>
    </source>
</evidence>
<dbReference type="PANTHER" id="PTHR43309">
    <property type="entry name" value="5-OXOPROLINASE SUBUNIT C"/>
    <property type="match status" value="1"/>
</dbReference>
<dbReference type="InterPro" id="IPR052708">
    <property type="entry name" value="PxpC"/>
</dbReference>
<dbReference type="PANTHER" id="PTHR43309:SF3">
    <property type="entry name" value="5-OXOPROLINASE SUBUNIT C"/>
    <property type="match status" value="1"/>
</dbReference>
<evidence type="ECO:0000256" key="1">
    <source>
        <dbReference type="ARBA" id="ARBA00022741"/>
    </source>
</evidence>
<dbReference type="SMART" id="SM00797">
    <property type="entry name" value="AHS2"/>
    <property type="match status" value="1"/>
</dbReference>
<dbReference type="SUPFAM" id="SSF50891">
    <property type="entry name" value="Cyclophilin-like"/>
    <property type="match status" value="1"/>
</dbReference>
<dbReference type="OrthoDB" id="9760256at2"/>